<dbReference type="AlphaFoldDB" id="A0AAV5G0U4"/>
<gene>
    <name evidence="2" type="primary">gb29913</name>
    <name evidence="2" type="ORF">PR202_gb29913</name>
</gene>
<organism evidence="2 3">
    <name type="scientific">Eleusine coracana subsp. coracana</name>
    <dbReference type="NCBI Taxonomy" id="191504"/>
    <lineage>
        <taxon>Eukaryota</taxon>
        <taxon>Viridiplantae</taxon>
        <taxon>Streptophyta</taxon>
        <taxon>Embryophyta</taxon>
        <taxon>Tracheophyta</taxon>
        <taxon>Spermatophyta</taxon>
        <taxon>Magnoliopsida</taxon>
        <taxon>Liliopsida</taxon>
        <taxon>Poales</taxon>
        <taxon>Poaceae</taxon>
        <taxon>PACMAD clade</taxon>
        <taxon>Chloridoideae</taxon>
        <taxon>Cynodonteae</taxon>
        <taxon>Eleusininae</taxon>
        <taxon>Eleusine</taxon>
    </lineage>
</organism>
<sequence length="242" mass="26572">MDLDVQLDEEAAADSGYYYQQDMIFADPRDDEAPPVWGYRRGSCWSRMSVDNRILLIGTLAFSLVIALLTGTVYYDYARNLPSFSVRLIALHEGGSIDPAQPGRVVSPAFRVALRMTKACVDRADVVVAYAGVALGWARAEPMDCAVRRWARDVEVVARGDGVGLSGGLRDRMAAEWQSSGSLELDVDARVFDGSAGDFLFPQVVMSRKVRLELDGQGSESESLPLAWHSLSLFTDDYDYGG</sequence>
<dbReference type="PANTHER" id="PTHR33994:SF27">
    <property type="entry name" value="OS01G0771700 PROTEIN"/>
    <property type="match status" value="1"/>
</dbReference>
<keyword evidence="3" id="KW-1185">Reference proteome</keyword>
<keyword evidence="1" id="KW-0472">Membrane</keyword>
<feature type="transmembrane region" description="Helical" evidence="1">
    <location>
        <begin position="54"/>
        <end position="75"/>
    </location>
</feature>
<dbReference type="EMBL" id="BQKI01000170">
    <property type="protein sequence ID" value="GJN40658.1"/>
    <property type="molecule type" value="Genomic_DNA"/>
</dbReference>
<evidence type="ECO:0000313" key="3">
    <source>
        <dbReference type="Proteomes" id="UP001054889"/>
    </source>
</evidence>
<reference evidence="2" key="2">
    <citation type="submission" date="2021-12" db="EMBL/GenBank/DDBJ databases">
        <title>Resequencing data analysis of finger millet.</title>
        <authorList>
            <person name="Hatakeyama M."/>
            <person name="Aluri S."/>
            <person name="Balachadran M.T."/>
            <person name="Sivarajan S.R."/>
            <person name="Poveda L."/>
            <person name="Shimizu-Inatsugi R."/>
            <person name="Schlapbach R."/>
            <person name="Sreeman S.M."/>
            <person name="Shimizu K.K."/>
        </authorList>
    </citation>
    <scope>NUCLEOTIDE SEQUENCE</scope>
</reference>
<evidence type="ECO:0000256" key="1">
    <source>
        <dbReference type="SAM" id="Phobius"/>
    </source>
</evidence>
<dbReference type="Proteomes" id="UP001054889">
    <property type="component" value="Unassembled WGS sequence"/>
</dbReference>
<name>A0AAV5G0U4_ELECO</name>
<proteinExistence type="predicted"/>
<evidence type="ECO:0000313" key="2">
    <source>
        <dbReference type="EMBL" id="GJN40658.1"/>
    </source>
</evidence>
<keyword evidence="1" id="KW-1133">Transmembrane helix</keyword>
<dbReference type="PANTHER" id="PTHR33994">
    <property type="entry name" value="OS04G0515000 PROTEIN"/>
    <property type="match status" value="1"/>
</dbReference>
<protein>
    <submittedName>
        <fullName evidence="2">Uncharacterized protein</fullName>
    </submittedName>
</protein>
<comment type="caution">
    <text evidence="2">The sequence shown here is derived from an EMBL/GenBank/DDBJ whole genome shotgun (WGS) entry which is preliminary data.</text>
</comment>
<reference evidence="2" key="1">
    <citation type="journal article" date="2018" name="DNA Res.">
        <title>Multiple hybrid de novo genome assembly of finger millet, an orphan allotetraploid crop.</title>
        <authorList>
            <person name="Hatakeyama M."/>
            <person name="Aluri S."/>
            <person name="Balachadran M.T."/>
            <person name="Sivarajan S.R."/>
            <person name="Patrignani A."/>
            <person name="Gruter S."/>
            <person name="Poveda L."/>
            <person name="Shimizu-Inatsugi R."/>
            <person name="Baeten J."/>
            <person name="Francoijs K.J."/>
            <person name="Nataraja K.N."/>
            <person name="Reddy Y.A.N."/>
            <person name="Phadnis S."/>
            <person name="Ravikumar R.L."/>
            <person name="Schlapbach R."/>
            <person name="Sreeman S.M."/>
            <person name="Shimizu K.K."/>
        </authorList>
    </citation>
    <scope>NUCLEOTIDE SEQUENCE</scope>
</reference>
<keyword evidence="1" id="KW-0812">Transmembrane</keyword>
<accession>A0AAV5G0U4</accession>